<accession>A0ACB9PZ22</accession>
<keyword evidence="2" id="KW-1185">Reference proteome</keyword>
<comment type="caution">
    <text evidence="1">The sequence shown here is derived from an EMBL/GenBank/DDBJ whole genome shotgun (WGS) entry which is preliminary data.</text>
</comment>
<dbReference type="Proteomes" id="UP000828941">
    <property type="component" value="Chromosome 2"/>
</dbReference>
<sequence length="194" mass="22776">MKIFSRGVTKAPKLRKVYFANGEEEGTWYWSDNLNYTIQKVFTDTIGLEYIEDLKLYDYPQLEQLWHGKIPLPENCFTNLKSLVVENCEFLSTVIPCDLLPYFKNLEELQVRSCSSIEQIFDIIDIKTGGILFNLKKLTLERLPKLKSIFFKHSEYLRLSHGPHLEEGSNGKVHRLENCFRNLKTLVVERCDFF</sequence>
<organism evidence="1 2">
    <name type="scientific">Bauhinia variegata</name>
    <name type="common">Purple orchid tree</name>
    <name type="synonym">Phanera variegata</name>
    <dbReference type="NCBI Taxonomy" id="167791"/>
    <lineage>
        <taxon>Eukaryota</taxon>
        <taxon>Viridiplantae</taxon>
        <taxon>Streptophyta</taxon>
        <taxon>Embryophyta</taxon>
        <taxon>Tracheophyta</taxon>
        <taxon>Spermatophyta</taxon>
        <taxon>Magnoliopsida</taxon>
        <taxon>eudicotyledons</taxon>
        <taxon>Gunneridae</taxon>
        <taxon>Pentapetalae</taxon>
        <taxon>rosids</taxon>
        <taxon>fabids</taxon>
        <taxon>Fabales</taxon>
        <taxon>Fabaceae</taxon>
        <taxon>Cercidoideae</taxon>
        <taxon>Cercideae</taxon>
        <taxon>Bauhiniinae</taxon>
        <taxon>Bauhinia</taxon>
    </lineage>
</organism>
<evidence type="ECO:0000313" key="2">
    <source>
        <dbReference type="Proteomes" id="UP000828941"/>
    </source>
</evidence>
<gene>
    <name evidence="1" type="ORF">L6164_002727</name>
</gene>
<evidence type="ECO:0000313" key="1">
    <source>
        <dbReference type="EMBL" id="KAI4353801.1"/>
    </source>
</evidence>
<protein>
    <submittedName>
        <fullName evidence="1">Uncharacterized protein</fullName>
    </submittedName>
</protein>
<name>A0ACB9PZ22_BAUVA</name>
<dbReference type="EMBL" id="CM039427">
    <property type="protein sequence ID" value="KAI4353801.1"/>
    <property type="molecule type" value="Genomic_DNA"/>
</dbReference>
<proteinExistence type="predicted"/>
<reference evidence="1 2" key="1">
    <citation type="journal article" date="2022" name="DNA Res.">
        <title>Chromosomal-level genome assembly of the orchid tree Bauhinia variegata (Leguminosae; Cercidoideae) supports the allotetraploid origin hypothesis of Bauhinia.</title>
        <authorList>
            <person name="Zhong Y."/>
            <person name="Chen Y."/>
            <person name="Zheng D."/>
            <person name="Pang J."/>
            <person name="Liu Y."/>
            <person name="Luo S."/>
            <person name="Meng S."/>
            <person name="Qian L."/>
            <person name="Wei D."/>
            <person name="Dai S."/>
            <person name="Zhou R."/>
        </authorList>
    </citation>
    <scope>NUCLEOTIDE SEQUENCE [LARGE SCALE GENOMIC DNA]</scope>
    <source>
        <strain evidence="1">BV-YZ2020</strain>
    </source>
</reference>